<sequence>MASSLFVNTVRVCFESVLAMDNVGMVAMFESLVDTRLKVNGVTVDISEHLFAETFELPVDGLTDLSEIPKDLVFDVRSIVSLSGEPEKFLMMAAITCGVRINQNRLLFNIFKDMVTPGSRQAKGYAIQIRLLLENVPSLELGESSEFPSSKVLTEKTVHRYIVLNDKVGMEVVTAEPRFKKTPTKKAASKKRPATDADAERLVKKKRTTKSKSVSAKETLETLHVEAVPLQMIVPISVAPAEQLPVPKQKYQKRKRRLVLSPDDEIVDIEPVVENVEEQQAETAVGISEAEPAVDNVNVETVVESVDESVSFPAVADVLNEGISTGDEVDIIIEQVIAETAQLETYEGKLCDEPDVSRATVEGQADEKADAVERWFDLPYEVLISGTTEQMVTTASDTDEEFIDDQVFRTGVEKMETEAVEQIADEAMSLEDILMASKPTPTLGYTCWIRTMIRVDGVWVIEPCGDHWVKIPREVVNNEIPRQRSYDDTLPPVSVFFKLKNKQWGDVCLEVALFFSSGKLLPVGSLNFCRTLAVFEPVSVSVSLQSSVTVWGWSQLCTAFIRYSLFSSLSTADIRSFVSTIAFERTVFRDVQIVQSSVSAIPSDSRQTNNALGEVMNKIDHVKRVFLDSIAEHNETFRGLFKRSRQEAQNDNNALSLALKAVRNQNVILSTDLEATRKEVRDIKAALSKDFDDKLADIRNELLEFRVETQGQLASLTDSSMHFVEDDIQLAVDSALDHFISTSSATAVSTSIDALRESFSNFVATQSKDSQQTNNSLGEVMNKIDHVKRVFLDSISVHNETFRGLFKRSRQEAQNDNNALSLALKAVRNQNVILSTDLEATRKEVRDIKAALSKDFDDKLADIRNEILEFRVETQGQLASLSTHLAELIAFLTKGSDDKKGEGSSSRPQPPPDNQSRPSGGNGGSGNRAEEQSRYRGGSQRRGDKSGSSKRRYSSSGGGPFRRYFEDWLG</sequence>
<gene>
    <name evidence="2" type="ORF">F511_29119</name>
</gene>
<evidence type="ECO:0000256" key="1">
    <source>
        <dbReference type="SAM" id="MobiDB-lite"/>
    </source>
</evidence>
<proteinExistence type="predicted"/>
<feature type="compositionally biased region" description="Basic and acidic residues" evidence="1">
    <location>
        <begin position="193"/>
        <end position="202"/>
    </location>
</feature>
<protein>
    <submittedName>
        <fullName evidence="2">Uncharacterized protein</fullName>
    </submittedName>
</protein>
<name>A0A2Z7A6J1_9LAMI</name>
<dbReference type="EMBL" id="KV019053">
    <property type="protein sequence ID" value="KZV16433.1"/>
    <property type="molecule type" value="Genomic_DNA"/>
</dbReference>
<feature type="region of interest" description="Disordered" evidence="1">
    <location>
        <begin position="181"/>
        <end position="215"/>
    </location>
</feature>
<accession>A0A2Z7A6J1</accession>
<evidence type="ECO:0000313" key="3">
    <source>
        <dbReference type="Proteomes" id="UP000250235"/>
    </source>
</evidence>
<feature type="region of interest" description="Disordered" evidence="1">
    <location>
        <begin position="896"/>
        <end position="970"/>
    </location>
</feature>
<evidence type="ECO:0000313" key="2">
    <source>
        <dbReference type="EMBL" id="KZV16433.1"/>
    </source>
</evidence>
<organism evidence="2 3">
    <name type="scientific">Dorcoceras hygrometricum</name>
    <dbReference type="NCBI Taxonomy" id="472368"/>
    <lineage>
        <taxon>Eukaryota</taxon>
        <taxon>Viridiplantae</taxon>
        <taxon>Streptophyta</taxon>
        <taxon>Embryophyta</taxon>
        <taxon>Tracheophyta</taxon>
        <taxon>Spermatophyta</taxon>
        <taxon>Magnoliopsida</taxon>
        <taxon>eudicotyledons</taxon>
        <taxon>Gunneridae</taxon>
        <taxon>Pentapetalae</taxon>
        <taxon>asterids</taxon>
        <taxon>lamiids</taxon>
        <taxon>Lamiales</taxon>
        <taxon>Gesneriaceae</taxon>
        <taxon>Didymocarpoideae</taxon>
        <taxon>Trichosporeae</taxon>
        <taxon>Loxocarpinae</taxon>
        <taxon>Dorcoceras</taxon>
    </lineage>
</organism>
<dbReference type="Proteomes" id="UP000250235">
    <property type="component" value="Unassembled WGS sequence"/>
</dbReference>
<reference evidence="2 3" key="1">
    <citation type="journal article" date="2015" name="Proc. Natl. Acad. Sci. U.S.A.">
        <title>The resurrection genome of Boea hygrometrica: A blueprint for survival of dehydration.</title>
        <authorList>
            <person name="Xiao L."/>
            <person name="Yang G."/>
            <person name="Zhang L."/>
            <person name="Yang X."/>
            <person name="Zhao S."/>
            <person name="Ji Z."/>
            <person name="Zhou Q."/>
            <person name="Hu M."/>
            <person name="Wang Y."/>
            <person name="Chen M."/>
            <person name="Xu Y."/>
            <person name="Jin H."/>
            <person name="Xiao X."/>
            <person name="Hu G."/>
            <person name="Bao F."/>
            <person name="Hu Y."/>
            <person name="Wan P."/>
            <person name="Li L."/>
            <person name="Deng X."/>
            <person name="Kuang T."/>
            <person name="Xiang C."/>
            <person name="Zhu J.K."/>
            <person name="Oliver M.J."/>
            <person name="He Y."/>
        </authorList>
    </citation>
    <scope>NUCLEOTIDE SEQUENCE [LARGE SCALE GENOMIC DNA]</scope>
    <source>
        <strain evidence="3">cv. XS01</strain>
    </source>
</reference>
<feature type="compositionally biased region" description="Basic residues" evidence="1">
    <location>
        <begin position="181"/>
        <end position="192"/>
    </location>
</feature>
<dbReference type="AlphaFoldDB" id="A0A2Z7A6J1"/>
<keyword evidence="3" id="KW-1185">Reference proteome</keyword>